<keyword evidence="6" id="KW-1185">Reference proteome</keyword>
<organism evidence="5 6">
    <name type="scientific">Candidatus Bandiella euplotis</name>
    <dbReference type="NCBI Taxonomy" id="1664265"/>
    <lineage>
        <taxon>Bacteria</taxon>
        <taxon>Pseudomonadati</taxon>
        <taxon>Pseudomonadota</taxon>
        <taxon>Alphaproteobacteria</taxon>
        <taxon>Rickettsiales</taxon>
        <taxon>Candidatus Midichloriaceae</taxon>
        <taxon>Candidatus Bandiella</taxon>
    </lineage>
</organism>
<evidence type="ECO:0000313" key="6">
    <source>
        <dbReference type="Proteomes" id="UP001327219"/>
    </source>
</evidence>
<dbReference type="SUPFAM" id="SSF47729">
    <property type="entry name" value="IHF-like DNA-binding proteins"/>
    <property type="match status" value="1"/>
</dbReference>
<dbReference type="InterPro" id="IPR010992">
    <property type="entry name" value="IHF-like_DNA-bd_dom_sf"/>
</dbReference>
<sequence>MNKTEFIKLLAKNMDTSATEADKALKKVFETIAQAVSQEDILAFVGFGTFKTTISKAKKVKTPRGTMVDIPEKRIVRFSPGSELKAKADTKK</sequence>
<name>A0ABZ0UMW4_9RICK</name>
<dbReference type="InterPro" id="IPR000119">
    <property type="entry name" value="Hist_DNA-bd"/>
</dbReference>
<evidence type="ECO:0000256" key="3">
    <source>
        <dbReference type="ARBA" id="ARBA00023125"/>
    </source>
</evidence>
<comment type="similarity">
    <text evidence="1 4">Belongs to the bacterial histone-like protein family.</text>
</comment>
<geneLocation type="plasmid" evidence="5 6">
    <name>unnamed1</name>
</geneLocation>
<evidence type="ECO:0000313" key="5">
    <source>
        <dbReference type="EMBL" id="WPX97476.1"/>
    </source>
</evidence>
<reference evidence="5 6" key="1">
    <citation type="submission" date="2022-11" db="EMBL/GenBank/DDBJ databases">
        <title>Host association and intracellularity evolved multiple times independently in the Rickettsiales.</title>
        <authorList>
            <person name="Castelli M."/>
            <person name="Nardi T."/>
            <person name="Gammuto L."/>
            <person name="Bellinzona G."/>
            <person name="Sabaneyeva E."/>
            <person name="Potekhin A."/>
            <person name="Serra V."/>
            <person name="Petroni G."/>
            <person name="Sassera D."/>
        </authorList>
    </citation>
    <scope>NUCLEOTIDE SEQUENCE [LARGE SCALE GENOMIC DNA]</scope>
    <source>
        <strain evidence="5 6">NDG2</strain>
        <plasmid evidence="5 6">unnamed1</plasmid>
    </source>
</reference>
<dbReference type="PANTHER" id="PTHR33175:SF3">
    <property type="entry name" value="DNA-BINDING PROTEIN HU-BETA"/>
    <property type="match status" value="1"/>
</dbReference>
<keyword evidence="5" id="KW-0614">Plasmid</keyword>
<dbReference type="PANTHER" id="PTHR33175">
    <property type="entry name" value="DNA-BINDING PROTEIN HU"/>
    <property type="match status" value="1"/>
</dbReference>
<dbReference type="Pfam" id="PF00216">
    <property type="entry name" value="Bac_DNA_binding"/>
    <property type="match status" value="1"/>
</dbReference>
<evidence type="ECO:0000256" key="2">
    <source>
        <dbReference type="ARBA" id="ARBA00023067"/>
    </source>
</evidence>
<keyword evidence="2" id="KW-0226">DNA condensation</keyword>
<proteinExistence type="inferred from homology"/>
<evidence type="ECO:0000256" key="1">
    <source>
        <dbReference type="ARBA" id="ARBA00010529"/>
    </source>
</evidence>
<dbReference type="Gene3D" id="4.10.520.10">
    <property type="entry name" value="IHF-like DNA-binding proteins"/>
    <property type="match status" value="1"/>
</dbReference>
<dbReference type="Proteomes" id="UP001327219">
    <property type="component" value="Plasmid unnamed1"/>
</dbReference>
<keyword evidence="3 5" id="KW-0238">DNA-binding</keyword>
<evidence type="ECO:0000256" key="4">
    <source>
        <dbReference type="RuleBase" id="RU003939"/>
    </source>
</evidence>
<gene>
    <name evidence="5" type="ORF">Bandiella_01638</name>
</gene>
<accession>A0ABZ0UMW4</accession>
<dbReference type="SMART" id="SM00411">
    <property type="entry name" value="BHL"/>
    <property type="match status" value="1"/>
</dbReference>
<dbReference type="GO" id="GO:0003677">
    <property type="term" value="F:DNA binding"/>
    <property type="evidence" value="ECO:0007669"/>
    <property type="project" value="UniProtKB-KW"/>
</dbReference>
<protein>
    <submittedName>
        <fullName evidence="5">HU family DNA-binding protein</fullName>
    </submittedName>
</protein>
<dbReference type="RefSeq" id="WP_323733451.1">
    <property type="nucleotide sequence ID" value="NZ_CP110821.1"/>
</dbReference>
<dbReference type="EMBL" id="CP110821">
    <property type="protein sequence ID" value="WPX97476.1"/>
    <property type="molecule type" value="Genomic_DNA"/>
</dbReference>